<comment type="caution">
    <text evidence="8">The sequence shown here is derived from an EMBL/GenBank/DDBJ whole genome shotgun (WGS) entry which is preliminary data.</text>
</comment>
<comment type="similarity">
    <text evidence="1">Belongs to the eukaryotic/archaeal PrmC-related family.</text>
</comment>
<dbReference type="InterPro" id="IPR052190">
    <property type="entry name" value="Euk-Arch_PrmC-MTase"/>
</dbReference>
<evidence type="ECO:0000259" key="6">
    <source>
        <dbReference type="Pfam" id="PF23186"/>
    </source>
</evidence>
<evidence type="ECO:0000256" key="2">
    <source>
        <dbReference type="ARBA" id="ARBA00022603"/>
    </source>
</evidence>
<dbReference type="AlphaFoldDB" id="A0A852WXJ6"/>
<sequence length="552" mass="57983">MSTEPKPSPLTLADAARVDELLGLLRADLVAADFTVEALEALWGDDAAAALHRGERVPARRVLDARRREHGASAGLATLAELFVLGVAVPRGELGEALDGLGVDGAIELGLVSEVGEAAGPGGEASVRARLDLRPYAFTDAHGRGEWWVISDLGELALGHALGEHHVLGVGGASMTLSGLMLPTPARRVLDLGTGCGIQAMHASRFADRIVATDISERALEIARLNLVLNGIDGVELRLGSLFEPVAGERFDRIVSNPPFVITPRIEGVPEYDYRDGGMVGDALVEAVIRGAQDHLEPGGVAQLLGNWEYRDGGAPDGDAGGASDGLERVGDWAAALEHWVIEREVQHVTEYAETWIRDGGTRPGTAEFDRLYDAWLDDFAARGVSHVGFGYVLLRRADAAASADSTAGAGRLARLARLERLHGPLGSNEAGLGAHLADCLVEHDRQAALDDAALAAARFTTAGDVTEERHYWPGDDDPTAMLLRQGGGFGRAISLDTGLAALVGASDGDLSVGAIVAALAQLLEVDETALAADLLPAVRTLVDDGMLRFAD</sequence>
<dbReference type="Proteomes" id="UP000549066">
    <property type="component" value="Unassembled WGS sequence"/>
</dbReference>
<dbReference type="InterPro" id="IPR029063">
    <property type="entry name" value="SAM-dependent_MTases_sf"/>
</dbReference>
<feature type="domain" description="DUF7782" evidence="7">
    <location>
        <begin position="448"/>
        <end position="548"/>
    </location>
</feature>
<evidence type="ECO:0000313" key="9">
    <source>
        <dbReference type="Proteomes" id="UP000549066"/>
    </source>
</evidence>
<dbReference type="InterPro" id="IPR055487">
    <property type="entry name" value="DUF7059"/>
</dbReference>
<evidence type="ECO:0000256" key="1">
    <source>
        <dbReference type="ARBA" id="ARBA00006149"/>
    </source>
</evidence>
<evidence type="ECO:0000256" key="4">
    <source>
        <dbReference type="ARBA" id="ARBA00022691"/>
    </source>
</evidence>
<feature type="domain" description="DUF7059" evidence="6">
    <location>
        <begin position="31"/>
        <end position="118"/>
    </location>
</feature>
<name>A0A852WXJ6_9MICO</name>
<proteinExistence type="inferred from homology"/>
<dbReference type="Pfam" id="PF05175">
    <property type="entry name" value="MTS"/>
    <property type="match status" value="1"/>
</dbReference>
<accession>A0A852WXJ6</accession>
<evidence type="ECO:0000313" key="8">
    <source>
        <dbReference type="EMBL" id="NYG22669.1"/>
    </source>
</evidence>
<keyword evidence="3" id="KW-0808">Transferase</keyword>
<dbReference type="PANTHER" id="PTHR45875">
    <property type="entry name" value="METHYLTRANSFERASE N6AMT1"/>
    <property type="match status" value="1"/>
</dbReference>
<evidence type="ECO:0000259" key="7">
    <source>
        <dbReference type="Pfam" id="PF25004"/>
    </source>
</evidence>
<dbReference type="GO" id="GO:0008170">
    <property type="term" value="F:N-methyltransferase activity"/>
    <property type="evidence" value="ECO:0007669"/>
    <property type="project" value="UniProtKB-ARBA"/>
</dbReference>
<keyword evidence="2 8" id="KW-0489">Methyltransferase</keyword>
<dbReference type="Gene3D" id="3.40.50.150">
    <property type="entry name" value="Vaccinia Virus protein VP39"/>
    <property type="match status" value="1"/>
</dbReference>
<keyword evidence="4" id="KW-0949">S-adenosyl-L-methionine</keyword>
<evidence type="ECO:0000256" key="3">
    <source>
        <dbReference type="ARBA" id="ARBA00022679"/>
    </source>
</evidence>
<dbReference type="PANTHER" id="PTHR45875:SF1">
    <property type="entry name" value="METHYLTRANSFERASE N6AMT1"/>
    <property type="match status" value="1"/>
</dbReference>
<organism evidence="8 9">
    <name type="scientific">Agromyces hippuratus</name>
    <dbReference type="NCBI Taxonomy" id="286438"/>
    <lineage>
        <taxon>Bacteria</taxon>
        <taxon>Bacillati</taxon>
        <taxon>Actinomycetota</taxon>
        <taxon>Actinomycetes</taxon>
        <taxon>Micrococcales</taxon>
        <taxon>Microbacteriaceae</taxon>
        <taxon>Agromyces</taxon>
    </lineage>
</organism>
<dbReference type="InterPro" id="IPR056684">
    <property type="entry name" value="DUF7782"/>
</dbReference>
<dbReference type="GO" id="GO:0003676">
    <property type="term" value="F:nucleic acid binding"/>
    <property type="evidence" value="ECO:0007669"/>
    <property type="project" value="InterPro"/>
</dbReference>
<gene>
    <name evidence="8" type="ORF">BJY17_003416</name>
</gene>
<dbReference type="GO" id="GO:0008757">
    <property type="term" value="F:S-adenosylmethionine-dependent methyltransferase activity"/>
    <property type="evidence" value="ECO:0007669"/>
    <property type="project" value="TreeGrafter"/>
</dbReference>
<dbReference type="EMBL" id="JACCFI010000001">
    <property type="protein sequence ID" value="NYG22669.1"/>
    <property type="molecule type" value="Genomic_DNA"/>
</dbReference>
<dbReference type="GO" id="GO:0008276">
    <property type="term" value="F:protein methyltransferase activity"/>
    <property type="evidence" value="ECO:0007669"/>
    <property type="project" value="TreeGrafter"/>
</dbReference>
<dbReference type="CDD" id="cd02440">
    <property type="entry name" value="AdoMet_MTases"/>
    <property type="match status" value="1"/>
</dbReference>
<protein>
    <submittedName>
        <fullName evidence="8">Methylase of polypeptide subunit release factors</fullName>
    </submittedName>
</protein>
<dbReference type="RefSeq" id="WP_179552446.1">
    <property type="nucleotide sequence ID" value="NZ_JACCFI010000001.1"/>
</dbReference>
<feature type="domain" description="Methyltransferase small" evidence="5">
    <location>
        <begin position="183"/>
        <end position="305"/>
    </location>
</feature>
<dbReference type="SUPFAM" id="SSF53335">
    <property type="entry name" value="S-adenosyl-L-methionine-dependent methyltransferases"/>
    <property type="match status" value="1"/>
</dbReference>
<dbReference type="PROSITE" id="PS00092">
    <property type="entry name" value="N6_MTASE"/>
    <property type="match status" value="1"/>
</dbReference>
<dbReference type="Pfam" id="PF25004">
    <property type="entry name" value="DUF7782"/>
    <property type="match status" value="1"/>
</dbReference>
<keyword evidence="9" id="KW-1185">Reference proteome</keyword>
<dbReference type="InterPro" id="IPR007848">
    <property type="entry name" value="Small_mtfrase_dom"/>
</dbReference>
<dbReference type="Pfam" id="PF23186">
    <property type="entry name" value="DUF7059"/>
    <property type="match status" value="1"/>
</dbReference>
<reference evidence="8 9" key="1">
    <citation type="submission" date="2020-07" db="EMBL/GenBank/DDBJ databases">
        <title>Sequencing the genomes of 1000 actinobacteria strains.</title>
        <authorList>
            <person name="Klenk H.-P."/>
        </authorList>
    </citation>
    <scope>NUCLEOTIDE SEQUENCE [LARGE SCALE GENOMIC DNA]</scope>
    <source>
        <strain evidence="8 9">DSM 8598</strain>
    </source>
</reference>
<evidence type="ECO:0000259" key="5">
    <source>
        <dbReference type="Pfam" id="PF05175"/>
    </source>
</evidence>
<dbReference type="GO" id="GO:0032259">
    <property type="term" value="P:methylation"/>
    <property type="evidence" value="ECO:0007669"/>
    <property type="project" value="UniProtKB-KW"/>
</dbReference>
<dbReference type="InterPro" id="IPR002052">
    <property type="entry name" value="DNA_methylase_N6_adenine_CS"/>
</dbReference>
<dbReference type="GO" id="GO:0035657">
    <property type="term" value="C:eRF1 methyltransferase complex"/>
    <property type="evidence" value="ECO:0007669"/>
    <property type="project" value="TreeGrafter"/>
</dbReference>